<dbReference type="InterPro" id="IPR001878">
    <property type="entry name" value="Znf_CCHC"/>
</dbReference>
<dbReference type="PROSITE" id="PS50158">
    <property type="entry name" value="ZF_CCHC"/>
    <property type="match status" value="1"/>
</dbReference>
<evidence type="ECO:0000256" key="1">
    <source>
        <dbReference type="ARBA" id="ARBA00022664"/>
    </source>
</evidence>
<organism evidence="4 5">
    <name type="scientific">Puccinia sorghi</name>
    <dbReference type="NCBI Taxonomy" id="27349"/>
    <lineage>
        <taxon>Eukaryota</taxon>
        <taxon>Fungi</taxon>
        <taxon>Dikarya</taxon>
        <taxon>Basidiomycota</taxon>
        <taxon>Pucciniomycotina</taxon>
        <taxon>Pucciniomycetes</taxon>
        <taxon>Pucciniales</taxon>
        <taxon>Pucciniaceae</taxon>
        <taxon>Puccinia</taxon>
    </lineage>
</organism>
<dbReference type="SUPFAM" id="SSF57756">
    <property type="entry name" value="Retrovirus zinc finger-like domains"/>
    <property type="match status" value="1"/>
</dbReference>
<feature type="domain" description="CCHC-type" evidence="3">
    <location>
        <begin position="73"/>
        <end position="89"/>
    </location>
</feature>
<proteinExistence type="predicted"/>
<keyword evidence="5" id="KW-1185">Reference proteome</keyword>
<dbReference type="EMBL" id="LAVV01011546">
    <property type="protein sequence ID" value="KNZ47661.1"/>
    <property type="molecule type" value="Genomic_DNA"/>
</dbReference>
<dbReference type="GO" id="GO:0003676">
    <property type="term" value="F:nucleic acid binding"/>
    <property type="evidence" value="ECO:0007669"/>
    <property type="project" value="InterPro"/>
</dbReference>
<dbReference type="Proteomes" id="UP000037035">
    <property type="component" value="Unassembled WGS sequence"/>
</dbReference>
<dbReference type="OrthoDB" id="3863715at2759"/>
<dbReference type="SMART" id="SM00343">
    <property type="entry name" value="ZnF_C2HC"/>
    <property type="match status" value="1"/>
</dbReference>
<keyword evidence="2" id="KW-0863">Zinc-finger</keyword>
<dbReference type="GO" id="GO:0008270">
    <property type="term" value="F:zinc ion binding"/>
    <property type="evidence" value="ECO:0007669"/>
    <property type="project" value="UniProtKB-KW"/>
</dbReference>
<evidence type="ECO:0000313" key="5">
    <source>
        <dbReference type="Proteomes" id="UP000037035"/>
    </source>
</evidence>
<dbReference type="AlphaFoldDB" id="A0A0L6UGI4"/>
<evidence type="ECO:0000259" key="3">
    <source>
        <dbReference type="PROSITE" id="PS50158"/>
    </source>
</evidence>
<dbReference type="Gene3D" id="4.10.60.10">
    <property type="entry name" value="Zinc finger, CCHC-type"/>
    <property type="match status" value="1"/>
</dbReference>
<sequence length="192" mass="21246">MEANNQQTPSAQDVLRLLDAARTEQRLSESSSLCLSLASQDSPLSLASCNNSGISGIEDQTEVEIQTLARMTRCYICKKPDHIAPNCPRKRFGPPQNQTQRQRSYNQLVHFPPFLKSNTCFRVNSNFDSIDLVSPSGKLLIFPSLANIYPVPCTPACDSPIEMNSIFKSPYSIEISTLGPSHRTTEKLSVVV</sequence>
<protein>
    <recommendedName>
        <fullName evidence="3">CCHC-type domain-containing protein</fullName>
    </recommendedName>
</protein>
<name>A0A0L6UGI4_9BASI</name>
<keyword evidence="1" id="KW-0507">mRNA processing</keyword>
<feature type="non-terminal residue" evidence="4">
    <location>
        <position position="192"/>
    </location>
</feature>
<dbReference type="InterPro" id="IPR036875">
    <property type="entry name" value="Znf_CCHC_sf"/>
</dbReference>
<evidence type="ECO:0000256" key="2">
    <source>
        <dbReference type="PROSITE-ProRule" id="PRU00047"/>
    </source>
</evidence>
<comment type="caution">
    <text evidence="4">The sequence shown here is derived from an EMBL/GenBank/DDBJ whole genome shotgun (WGS) entry which is preliminary data.</text>
</comment>
<accession>A0A0L6UGI4</accession>
<dbReference type="GO" id="GO:0006397">
    <property type="term" value="P:mRNA processing"/>
    <property type="evidence" value="ECO:0007669"/>
    <property type="project" value="UniProtKB-KW"/>
</dbReference>
<gene>
    <name evidence="4" type="ORF">VP01_6244g2</name>
</gene>
<keyword evidence="2" id="KW-0862">Zinc</keyword>
<keyword evidence="2" id="KW-0479">Metal-binding</keyword>
<dbReference type="VEuPathDB" id="FungiDB:VP01_6244g2"/>
<evidence type="ECO:0000313" key="4">
    <source>
        <dbReference type="EMBL" id="KNZ47661.1"/>
    </source>
</evidence>
<reference evidence="4 5" key="1">
    <citation type="submission" date="2015-08" db="EMBL/GenBank/DDBJ databases">
        <title>Next Generation Sequencing and Analysis of the Genome of Puccinia sorghi L Schw, the Causal Agent of Maize Common Rust.</title>
        <authorList>
            <person name="Rochi L."/>
            <person name="Burguener G."/>
            <person name="Darino M."/>
            <person name="Turjanski A."/>
            <person name="Kreff E."/>
            <person name="Dieguez M.J."/>
            <person name="Sacco F."/>
        </authorList>
    </citation>
    <scope>NUCLEOTIDE SEQUENCE [LARGE SCALE GENOMIC DNA]</scope>
    <source>
        <strain evidence="4 5">RO10H11247</strain>
    </source>
</reference>